<dbReference type="RefSeq" id="WP_373872646.1">
    <property type="nucleotide sequence ID" value="NZ_BAAAQE010000099.1"/>
</dbReference>
<evidence type="ECO:0000313" key="3">
    <source>
        <dbReference type="Proteomes" id="UP000612282"/>
    </source>
</evidence>
<evidence type="ECO:0000256" key="1">
    <source>
        <dbReference type="SAM" id="MobiDB-lite"/>
    </source>
</evidence>
<accession>A0ABQ3XH83</accession>
<organism evidence="2 3">
    <name type="scientific">Actinoplanes couchii</name>
    <dbReference type="NCBI Taxonomy" id="403638"/>
    <lineage>
        <taxon>Bacteria</taxon>
        <taxon>Bacillati</taxon>
        <taxon>Actinomycetota</taxon>
        <taxon>Actinomycetes</taxon>
        <taxon>Micromonosporales</taxon>
        <taxon>Micromonosporaceae</taxon>
        <taxon>Actinoplanes</taxon>
    </lineage>
</organism>
<proteinExistence type="predicted"/>
<evidence type="ECO:0000313" key="2">
    <source>
        <dbReference type="EMBL" id="GID57861.1"/>
    </source>
</evidence>
<name>A0ABQ3XH83_9ACTN</name>
<reference evidence="2 3" key="1">
    <citation type="submission" date="2021-01" db="EMBL/GenBank/DDBJ databases">
        <title>Whole genome shotgun sequence of Actinoplanes couchii NBRC 106145.</title>
        <authorList>
            <person name="Komaki H."/>
            <person name="Tamura T."/>
        </authorList>
    </citation>
    <scope>NUCLEOTIDE SEQUENCE [LARGE SCALE GENOMIC DNA]</scope>
    <source>
        <strain evidence="2 3">NBRC 106145</strain>
    </source>
</reference>
<gene>
    <name evidence="2" type="ORF">Aco03nite_062650</name>
</gene>
<protein>
    <recommendedName>
        <fullName evidence="4">AlpA family phage regulatory protein</fullName>
    </recommendedName>
</protein>
<dbReference type="EMBL" id="BOMG01000077">
    <property type="protein sequence ID" value="GID57861.1"/>
    <property type="molecule type" value="Genomic_DNA"/>
</dbReference>
<sequence>MTSSSFYLVGNREIRQMLGDISRQRVYQLTSRPDFPAPIANLSQGKVWLGGDVEKWMDRKRRPRFPVPAEPAEPPVPSSITWVSAAPQPVLNMPPRPRPAVTNAGRPYDPAPCCPHLPQHADS</sequence>
<evidence type="ECO:0008006" key="4">
    <source>
        <dbReference type="Google" id="ProtNLM"/>
    </source>
</evidence>
<comment type="caution">
    <text evidence="2">The sequence shown here is derived from an EMBL/GenBank/DDBJ whole genome shotgun (WGS) entry which is preliminary data.</text>
</comment>
<feature type="region of interest" description="Disordered" evidence="1">
    <location>
        <begin position="91"/>
        <end position="123"/>
    </location>
</feature>
<keyword evidence="3" id="KW-1185">Reference proteome</keyword>
<dbReference type="Proteomes" id="UP000612282">
    <property type="component" value="Unassembled WGS sequence"/>
</dbReference>